<dbReference type="Gene3D" id="3.40.50.1820">
    <property type="entry name" value="alpha/beta hydrolase"/>
    <property type="match status" value="1"/>
</dbReference>
<dbReference type="AlphaFoldDB" id="A0A0C3GUZ4"/>
<dbReference type="InterPro" id="IPR029058">
    <property type="entry name" value="AB_hydrolase_fold"/>
</dbReference>
<dbReference type="Proteomes" id="UP000054321">
    <property type="component" value="Unassembled WGS sequence"/>
</dbReference>
<protein>
    <recommendedName>
        <fullName evidence="2">Alpha/beta hydrolase fold-3 domain-containing protein</fullName>
    </recommendedName>
</protein>
<dbReference type="SUPFAM" id="SSF53474">
    <property type="entry name" value="alpha/beta-Hydrolases"/>
    <property type="match status" value="1"/>
</dbReference>
<feature type="domain" description="Alpha/beta hydrolase fold-3" evidence="2">
    <location>
        <begin position="94"/>
        <end position="310"/>
    </location>
</feature>
<sequence length="342" mass="38155">MPAINPIDPKILPILDPDFVAYYNQTLATKLATHQVSIDEVRNNPHAWGQPWLKDFTGHERVKNREIPSKDGYMVKLRVYHPHKSFEGPYGVHVNFHGGGFMFGDLQSDSVWCMLASQEVGIVVVDVDYRLCPEHAFGKNIEDAWAALEWVSTHGKDLNINPASISIGGISAGGHFACVLQHMARDASPRIPLVLAMPAVPPIDDHTVFSKASDSAYPSFLQMSLAPMLNWERIRYFTKHMWVANKHTDVEPWLISPIKAANFKGLCDTFLITAECDPIRDEGEAYGMKLLAAGNKVTFRRYVGVPHPFMNIIALSQAMMYDEDTCAALRVAHAAMIKPSQT</sequence>
<name>A0A0C3GUZ4_OIDMZ</name>
<dbReference type="InterPro" id="IPR013094">
    <property type="entry name" value="AB_hydrolase_3"/>
</dbReference>
<dbReference type="PANTHER" id="PTHR48081:SF8">
    <property type="entry name" value="ALPHA_BETA HYDROLASE FOLD-3 DOMAIN-CONTAINING PROTEIN-RELATED"/>
    <property type="match status" value="1"/>
</dbReference>
<evidence type="ECO:0000256" key="1">
    <source>
        <dbReference type="ARBA" id="ARBA00022801"/>
    </source>
</evidence>
<proteinExistence type="predicted"/>
<dbReference type="Pfam" id="PF07859">
    <property type="entry name" value="Abhydrolase_3"/>
    <property type="match status" value="1"/>
</dbReference>
<evidence type="ECO:0000313" key="4">
    <source>
        <dbReference type="Proteomes" id="UP000054321"/>
    </source>
</evidence>
<dbReference type="OrthoDB" id="408631at2759"/>
<dbReference type="EMBL" id="KN832878">
    <property type="protein sequence ID" value="KIM99930.1"/>
    <property type="molecule type" value="Genomic_DNA"/>
</dbReference>
<gene>
    <name evidence="3" type="ORF">OIDMADRAFT_126388</name>
</gene>
<dbReference type="STRING" id="913774.A0A0C3GUZ4"/>
<dbReference type="GO" id="GO:0016787">
    <property type="term" value="F:hydrolase activity"/>
    <property type="evidence" value="ECO:0007669"/>
    <property type="project" value="UniProtKB-KW"/>
</dbReference>
<evidence type="ECO:0000259" key="2">
    <source>
        <dbReference type="Pfam" id="PF07859"/>
    </source>
</evidence>
<keyword evidence="4" id="KW-1185">Reference proteome</keyword>
<dbReference type="PANTHER" id="PTHR48081">
    <property type="entry name" value="AB HYDROLASE SUPERFAMILY PROTEIN C4A8.06C"/>
    <property type="match status" value="1"/>
</dbReference>
<keyword evidence="1" id="KW-0378">Hydrolase</keyword>
<dbReference type="InterPro" id="IPR050300">
    <property type="entry name" value="GDXG_lipolytic_enzyme"/>
</dbReference>
<reference evidence="3 4" key="1">
    <citation type="submission" date="2014-04" db="EMBL/GenBank/DDBJ databases">
        <authorList>
            <consortium name="DOE Joint Genome Institute"/>
            <person name="Kuo A."/>
            <person name="Martino E."/>
            <person name="Perotto S."/>
            <person name="Kohler A."/>
            <person name="Nagy L.G."/>
            <person name="Floudas D."/>
            <person name="Copeland A."/>
            <person name="Barry K.W."/>
            <person name="Cichocki N."/>
            <person name="Veneault-Fourrey C."/>
            <person name="LaButti K."/>
            <person name="Lindquist E.A."/>
            <person name="Lipzen A."/>
            <person name="Lundell T."/>
            <person name="Morin E."/>
            <person name="Murat C."/>
            <person name="Sun H."/>
            <person name="Tunlid A."/>
            <person name="Henrissat B."/>
            <person name="Grigoriev I.V."/>
            <person name="Hibbett D.S."/>
            <person name="Martin F."/>
            <person name="Nordberg H.P."/>
            <person name="Cantor M.N."/>
            <person name="Hua S.X."/>
        </authorList>
    </citation>
    <scope>NUCLEOTIDE SEQUENCE [LARGE SCALE GENOMIC DNA]</scope>
    <source>
        <strain evidence="3 4">Zn</strain>
    </source>
</reference>
<reference evidence="4" key="2">
    <citation type="submission" date="2015-01" db="EMBL/GenBank/DDBJ databases">
        <title>Evolutionary Origins and Diversification of the Mycorrhizal Mutualists.</title>
        <authorList>
            <consortium name="DOE Joint Genome Institute"/>
            <consortium name="Mycorrhizal Genomics Consortium"/>
            <person name="Kohler A."/>
            <person name="Kuo A."/>
            <person name="Nagy L.G."/>
            <person name="Floudas D."/>
            <person name="Copeland A."/>
            <person name="Barry K.W."/>
            <person name="Cichocki N."/>
            <person name="Veneault-Fourrey C."/>
            <person name="LaButti K."/>
            <person name="Lindquist E.A."/>
            <person name="Lipzen A."/>
            <person name="Lundell T."/>
            <person name="Morin E."/>
            <person name="Murat C."/>
            <person name="Riley R."/>
            <person name="Ohm R."/>
            <person name="Sun H."/>
            <person name="Tunlid A."/>
            <person name="Henrissat B."/>
            <person name="Grigoriev I.V."/>
            <person name="Hibbett D.S."/>
            <person name="Martin F."/>
        </authorList>
    </citation>
    <scope>NUCLEOTIDE SEQUENCE [LARGE SCALE GENOMIC DNA]</scope>
    <source>
        <strain evidence="4">Zn</strain>
    </source>
</reference>
<accession>A0A0C3GUZ4</accession>
<dbReference type="HOGENOM" id="CLU_012494_6_2_1"/>
<organism evidence="3 4">
    <name type="scientific">Oidiodendron maius (strain Zn)</name>
    <dbReference type="NCBI Taxonomy" id="913774"/>
    <lineage>
        <taxon>Eukaryota</taxon>
        <taxon>Fungi</taxon>
        <taxon>Dikarya</taxon>
        <taxon>Ascomycota</taxon>
        <taxon>Pezizomycotina</taxon>
        <taxon>Leotiomycetes</taxon>
        <taxon>Leotiomycetes incertae sedis</taxon>
        <taxon>Myxotrichaceae</taxon>
        <taxon>Oidiodendron</taxon>
    </lineage>
</organism>
<dbReference type="InParanoid" id="A0A0C3GUZ4"/>
<evidence type="ECO:0000313" key="3">
    <source>
        <dbReference type="EMBL" id="KIM99930.1"/>
    </source>
</evidence>